<proteinExistence type="predicted"/>
<dbReference type="Proteomes" id="UP001187192">
    <property type="component" value="Unassembled WGS sequence"/>
</dbReference>
<evidence type="ECO:0000313" key="2">
    <source>
        <dbReference type="Proteomes" id="UP001187192"/>
    </source>
</evidence>
<dbReference type="AlphaFoldDB" id="A0AA88JBT3"/>
<keyword evidence="2" id="KW-1185">Reference proteome</keyword>
<name>A0AA88JBT3_FICCA</name>
<dbReference type="EMBL" id="BTGU01011257">
    <property type="protein sequence ID" value="GMN71073.1"/>
    <property type="molecule type" value="Genomic_DNA"/>
</dbReference>
<organism evidence="1 2">
    <name type="scientific">Ficus carica</name>
    <name type="common">Common fig</name>
    <dbReference type="NCBI Taxonomy" id="3494"/>
    <lineage>
        <taxon>Eukaryota</taxon>
        <taxon>Viridiplantae</taxon>
        <taxon>Streptophyta</taxon>
        <taxon>Embryophyta</taxon>
        <taxon>Tracheophyta</taxon>
        <taxon>Spermatophyta</taxon>
        <taxon>Magnoliopsida</taxon>
        <taxon>eudicotyledons</taxon>
        <taxon>Gunneridae</taxon>
        <taxon>Pentapetalae</taxon>
        <taxon>rosids</taxon>
        <taxon>fabids</taxon>
        <taxon>Rosales</taxon>
        <taxon>Moraceae</taxon>
        <taxon>Ficeae</taxon>
        <taxon>Ficus</taxon>
    </lineage>
</organism>
<sequence length="72" mass="7602">MLNDLVHSLNWIGLAASTTSWLCAMDVVLTGHKLITYVHAVVDVTRDVATVLDVAGGFAIVPDVVAGVEQVL</sequence>
<accession>A0AA88JBT3</accession>
<protein>
    <submittedName>
        <fullName evidence="1">Uncharacterized protein</fullName>
    </submittedName>
</protein>
<comment type="caution">
    <text evidence="1">The sequence shown here is derived from an EMBL/GenBank/DDBJ whole genome shotgun (WGS) entry which is preliminary data.</text>
</comment>
<gene>
    <name evidence="1" type="ORF">TIFTF001_052614</name>
</gene>
<evidence type="ECO:0000313" key="1">
    <source>
        <dbReference type="EMBL" id="GMN71073.1"/>
    </source>
</evidence>
<reference evidence="1" key="1">
    <citation type="submission" date="2023-07" db="EMBL/GenBank/DDBJ databases">
        <title>draft genome sequence of fig (Ficus carica).</title>
        <authorList>
            <person name="Takahashi T."/>
            <person name="Nishimura K."/>
        </authorList>
    </citation>
    <scope>NUCLEOTIDE SEQUENCE</scope>
</reference>